<name>A0AAE0ZYL5_9GAST</name>
<dbReference type="EMBL" id="JAWDGP010003066">
    <property type="protein sequence ID" value="KAK3777678.1"/>
    <property type="molecule type" value="Genomic_DNA"/>
</dbReference>
<dbReference type="Proteomes" id="UP001283361">
    <property type="component" value="Unassembled WGS sequence"/>
</dbReference>
<comment type="caution">
    <text evidence="1">The sequence shown here is derived from an EMBL/GenBank/DDBJ whole genome shotgun (WGS) entry which is preliminary data.</text>
</comment>
<dbReference type="AlphaFoldDB" id="A0AAE0ZYL5"/>
<evidence type="ECO:0000313" key="1">
    <source>
        <dbReference type="EMBL" id="KAK3777678.1"/>
    </source>
</evidence>
<protein>
    <submittedName>
        <fullName evidence="1">Uncharacterized protein</fullName>
    </submittedName>
</protein>
<sequence>MGENNNNSRGAQVLAVVNKLHGAARVENANKSFLHTHSWSPDGDVRRHQINDFHIFTFGLLWEFACRVKRFSGRCEPVVRSSILNICEVVGVSPPIDLPAPVSAL</sequence>
<accession>A0AAE0ZYL5</accession>
<keyword evidence="2" id="KW-1185">Reference proteome</keyword>
<gene>
    <name evidence="1" type="ORF">RRG08_021789</name>
</gene>
<reference evidence="1" key="1">
    <citation type="journal article" date="2023" name="G3 (Bethesda)">
        <title>A reference genome for the long-term kleptoplast-retaining sea slug Elysia crispata morphotype clarki.</title>
        <authorList>
            <person name="Eastman K.E."/>
            <person name="Pendleton A.L."/>
            <person name="Shaikh M.A."/>
            <person name="Suttiyut T."/>
            <person name="Ogas R."/>
            <person name="Tomko P."/>
            <person name="Gavelis G."/>
            <person name="Widhalm J.R."/>
            <person name="Wisecaver J.H."/>
        </authorList>
    </citation>
    <scope>NUCLEOTIDE SEQUENCE</scope>
    <source>
        <strain evidence="1">ECLA1</strain>
    </source>
</reference>
<organism evidence="1 2">
    <name type="scientific">Elysia crispata</name>
    <name type="common">lettuce slug</name>
    <dbReference type="NCBI Taxonomy" id="231223"/>
    <lineage>
        <taxon>Eukaryota</taxon>
        <taxon>Metazoa</taxon>
        <taxon>Spiralia</taxon>
        <taxon>Lophotrochozoa</taxon>
        <taxon>Mollusca</taxon>
        <taxon>Gastropoda</taxon>
        <taxon>Heterobranchia</taxon>
        <taxon>Euthyneura</taxon>
        <taxon>Panpulmonata</taxon>
        <taxon>Sacoglossa</taxon>
        <taxon>Placobranchoidea</taxon>
        <taxon>Plakobranchidae</taxon>
        <taxon>Elysia</taxon>
    </lineage>
</organism>
<proteinExistence type="predicted"/>
<evidence type="ECO:0000313" key="2">
    <source>
        <dbReference type="Proteomes" id="UP001283361"/>
    </source>
</evidence>